<comment type="caution">
    <text evidence="4">The sequence shown here is derived from an EMBL/GenBank/DDBJ whole genome shotgun (WGS) entry which is preliminary data.</text>
</comment>
<keyword evidence="1" id="KW-0805">Transcription regulation</keyword>
<protein>
    <recommendedName>
        <fullName evidence="3">Mga helix-turn-helix domain-containing protein</fullName>
    </recommendedName>
</protein>
<evidence type="ECO:0000259" key="3">
    <source>
        <dbReference type="Pfam" id="PF05043"/>
    </source>
</evidence>
<dbReference type="InterPro" id="IPR036388">
    <property type="entry name" value="WH-like_DNA-bd_sf"/>
</dbReference>
<dbReference type="AlphaFoldDB" id="A0A0R1RV13"/>
<accession>A0A0R1RV13</accession>
<evidence type="ECO:0000313" key="4">
    <source>
        <dbReference type="EMBL" id="KRL60967.1"/>
    </source>
</evidence>
<evidence type="ECO:0000256" key="2">
    <source>
        <dbReference type="ARBA" id="ARBA00023163"/>
    </source>
</evidence>
<organism evidence="4 5">
    <name type="scientific">Latilactobacillus fuchuensis DSM 14340 = JCM 11249</name>
    <dbReference type="NCBI Taxonomy" id="1423747"/>
    <lineage>
        <taxon>Bacteria</taxon>
        <taxon>Bacillati</taxon>
        <taxon>Bacillota</taxon>
        <taxon>Bacilli</taxon>
        <taxon>Lactobacillales</taxon>
        <taxon>Lactobacillaceae</taxon>
        <taxon>Latilactobacillus</taxon>
    </lineage>
</organism>
<reference evidence="4 5" key="1">
    <citation type="journal article" date="2015" name="Genome Announc.">
        <title>Expanding the biotechnology potential of lactobacilli through comparative genomics of 213 strains and associated genera.</title>
        <authorList>
            <person name="Sun Z."/>
            <person name="Harris H.M."/>
            <person name="McCann A."/>
            <person name="Guo C."/>
            <person name="Argimon S."/>
            <person name="Zhang W."/>
            <person name="Yang X."/>
            <person name="Jeffery I.B."/>
            <person name="Cooney J.C."/>
            <person name="Kagawa T.F."/>
            <person name="Liu W."/>
            <person name="Song Y."/>
            <person name="Salvetti E."/>
            <person name="Wrobel A."/>
            <person name="Rasinkangas P."/>
            <person name="Parkhill J."/>
            <person name="Rea M.C."/>
            <person name="O'Sullivan O."/>
            <person name="Ritari J."/>
            <person name="Douillard F.P."/>
            <person name="Paul Ross R."/>
            <person name="Yang R."/>
            <person name="Briner A.E."/>
            <person name="Felis G.E."/>
            <person name="de Vos W.M."/>
            <person name="Barrangou R."/>
            <person name="Klaenhammer T.R."/>
            <person name="Caufield P.W."/>
            <person name="Cui Y."/>
            <person name="Zhang H."/>
            <person name="O'Toole P.W."/>
        </authorList>
    </citation>
    <scope>NUCLEOTIDE SEQUENCE [LARGE SCALE GENOMIC DNA]</scope>
    <source>
        <strain evidence="4 5">DSM 14340</strain>
    </source>
</reference>
<feature type="domain" description="Mga helix-turn-helix" evidence="3">
    <location>
        <begin position="92"/>
        <end position="173"/>
    </location>
</feature>
<gene>
    <name evidence="4" type="ORF">FC69_GL001063</name>
</gene>
<proteinExistence type="predicted"/>
<dbReference type="PATRIC" id="fig|1423747.3.peg.1085"/>
<dbReference type="InterPro" id="IPR050661">
    <property type="entry name" value="BglG_antiterminators"/>
</dbReference>
<dbReference type="STRING" id="1423747.FC69_GL001063"/>
<dbReference type="Gene3D" id="1.10.10.10">
    <property type="entry name" value="Winged helix-like DNA-binding domain superfamily/Winged helix DNA-binding domain"/>
    <property type="match status" value="1"/>
</dbReference>
<sequence length="503" mass="58201">MEALMIFNRELLHDRTVTKVEILTLIRDQPNSWTQSALAQEFNCSRKLINTYLTEINQLAQTWLDQTLIQRHSTLHQLVIAGPHQHLNSLLIRAHLLAADSNVQLLLLLMQSTKLTTLEICHQLYISESCLHKKMALLRNHLAPYALSIKKRTGHYRLSGNAFQLMAYFLEFFRTGFNYQIWPFTNSSQTVVTASLRFFFEGEKIHLTKTQLTHYSFLVGLLRCQPMHIKETTERALSAENKTVNQQLLNCFKPSRLTLLVAQLNLSPTDLNLFLCYSQTRDDFYLIKQFNHVALNQHQIVDSDEHQLIDLFKAQILPLFTIQGLTADTQALPSLLAINYAFILAKRFQVAFPLLTKHHVQSPVATSNPIQQISQTIHTFIHFEKNRPTHLLMEQLATRYHELLTHFFKLEKPTPCFKVSLFGYDSHHDYHVVQALIEQRFKSLFSFTFVANPHREQPSDLLFFNPHHGPPANHHSPIPVTSQVTFQDCQRIHDALVQLPQGH</sequence>
<evidence type="ECO:0000256" key="1">
    <source>
        <dbReference type="ARBA" id="ARBA00023015"/>
    </source>
</evidence>
<keyword evidence="2" id="KW-0804">Transcription</keyword>
<dbReference type="InterPro" id="IPR007737">
    <property type="entry name" value="Mga_HTH"/>
</dbReference>
<dbReference type="Pfam" id="PF05043">
    <property type="entry name" value="Mga"/>
    <property type="match status" value="1"/>
</dbReference>
<dbReference type="Proteomes" id="UP000051264">
    <property type="component" value="Unassembled WGS sequence"/>
</dbReference>
<evidence type="ECO:0000313" key="5">
    <source>
        <dbReference type="Proteomes" id="UP000051264"/>
    </source>
</evidence>
<dbReference type="PANTHER" id="PTHR30185">
    <property type="entry name" value="CRYPTIC BETA-GLUCOSIDE BGL OPERON ANTITERMINATOR"/>
    <property type="match status" value="1"/>
</dbReference>
<dbReference type="EMBL" id="AZEX01000029">
    <property type="protein sequence ID" value="KRL60967.1"/>
    <property type="molecule type" value="Genomic_DNA"/>
</dbReference>
<dbReference type="PANTHER" id="PTHR30185:SF18">
    <property type="entry name" value="TRANSCRIPTIONAL REGULATOR MTLR"/>
    <property type="match status" value="1"/>
</dbReference>
<dbReference type="eggNOG" id="COG3711">
    <property type="taxonomic scope" value="Bacteria"/>
</dbReference>
<name>A0A0R1RV13_9LACO</name>